<dbReference type="InterPro" id="IPR000792">
    <property type="entry name" value="Tscrpt_reg_LuxR_C"/>
</dbReference>
<dbReference type="GO" id="GO:0003677">
    <property type="term" value="F:DNA binding"/>
    <property type="evidence" value="ECO:0007669"/>
    <property type="project" value="UniProtKB-KW"/>
</dbReference>
<evidence type="ECO:0000259" key="2">
    <source>
        <dbReference type="PROSITE" id="PS50043"/>
    </source>
</evidence>
<evidence type="ECO:0000256" key="1">
    <source>
        <dbReference type="ARBA" id="ARBA00023125"/>
    </source>
</evidence>
<evidence type="ECO:0000313" key="4">
    <source>
        <dbReference type="EMBL" id="KAA6344707.1"/>
    </source>
</evidence>
<proteinExistence type="predicted"/>
<dbReference type="Gene3D" id="3.40.50.2300">
    <property type="match status" value="1"/>
</dbReference>
<dbReference type="PRINTS" id="PR00038">
    <property type="entry name" value="HTHLUXR"/>
</dbReference>
<reference evidence="4" key="1">
    <citation type="submission" date="2019-03" db="EMBL/GenBank/DDBJ databases">
        <title>Single cell metagenomics reveals metabolic interactions within the superorganism composed of flagellate Streblomastix strix and complex community of Bacteroidetes bacteria on its surface.</title>
        <authorList>
            <person name="Treitli S.C."/>
            <person name="Kolisko M."/>
            <person name="Husnik F."/>
            <person name="Keeling P."/>
            <person name="Hampl V."/>
        </authorList>
    </citation>
    <scope>NUCLEOTIDE SEQUENCE</scope>
    <source>
        <strain evidence="4">STM</strain>
    </source>
</reference>
<comment type="caution">
    <text evidence="4">The sequence shown here is derived from an EMBL/GenBank/DDBJ whole genome shotgun (WGS) entry which is preliminary data.</text>
</comment>
<dbReference type="GO" id="GO:0006355">
    <property type="term" value="P:regulation of DNA-templated transcription"/>
    <property type="evidence" value="ECO:0007669"/>
    <property type="project" value="InterPro"/>
</dbReference>
<name>A0A5J4SFA2_9ZZZZ</name>
<dbReference type="PANTHER" id="PTHR43214:SF43">
    <property type="entry name" value="TWO-COMPONENT RESPONSE REGULATOR"/>
    <property type="match status" value="1"/>
</dbReference>
<dbReference type="Pfam" id="PF00196">
    <property type="entry name" value="GerE"/>
    <property type="match status" value="1"/>
</dbReference>
<dbReference type="InterPro" id="IPR011006">
    <property type="entry name" value="CheY-like_superfamily"/>
</dbReference>
<protein>
    <submittedName>
        <fullName evidence="4">Transcriptional regulatory protein LiaR</fullName>
    </submittedName>
</protein>
<dbReference type="EMBL" id="SNRY01000204">
    <property type="protein sequence ID" value="KAA6344707.1"/>
    <property type="molecule type" value="Genomic_DNA"/>
</dbReference>
<dbReference type="PROSITE" id="PS50043">
    <property type="entry name" value="HTH_LUXR_2"/>
    <property type="match status" value="1"/>
</dbReference>
<feature type="domain" description="HTH luxR-type" evidence="2">
    <location>
        <begin position="145"/>
        <end position="210"/>
    </location>
</feature>
<dbReference type="SUPFAM" id="SSF52172">
    <property type="entry name" value="CheY-like"/>
    <property type="match status" value="1"/>
</dbReference>
<dbReference type="InterPro" id="IPR039420">
    <property type="entry name" value="WalR-like"/>
</dbReference>
<dbReference type="AlphaFoldDB" id="A0A5J4SFA2"/>
<evidence type="ECO:0000313" key="3">
    <source>
        <dbReference type="EMBL" id="KAA6344694.1"/>
    </source>
</evidence>
<keyword evidence="1" id="KW-0238">DNA-binding</keyword>
<sequence length="219" mass="25535">MEKIVKTFILVDKQDITRLGISFLLRQPDIHAEIIEKVSTQNEFTDLLEKYQDAVVVLDLAFSDFLSLKTVIAFHERYPMVYWLFFSIEINDELFYQYCTNPCFSFVLKQCDFNEIKAALICAVKGHNFICSSIARIFLQYRKEINDKKERLTTTEREILKLIATGKSAKEIANGRNLSINTVVTHKKNIFRKLEVNSVYEATKYALRTGLIDSIEYYI</sequence>
<accession>A0A5J4SFA2</accession>
<dbReference type="EMBL" id="SNRY01000204">
    <property type="protein sequence ID" value="KAA6344694.1"/>
    <property type="molecule type" value="Genomic_DNA"/>
</dbReference>
<dbReference type="SMART" id="SM00421">
    <property type="entry name" value="HTH_LUXR"/>
    <property type="match status" value="1"/>
</dbReference>
<gene>
    <name evidence="3" type="ORF">EZS27_007681</name>
    <name evidence="4" type="ORF">EZS27_007694</name>
</gene>
<dbReference type="SUPFAM" id="SSF46894">
    <property type="entry name" value="C-terminal effector domain of the bipartite response regulators"/>
    <property type="match status" value="1"/>
</dbReference>
<dbReference type="InterPro" id="IPR016032">
    <property type="entry name" value="Sig_transdc_resp-reg_C-effctor"/>
</dbReference>
<dbReference type="PANTHER" id="PTHR43214">
    <property type="entry name" value="TWO-COMPONENT RESPONSE REGULATOR"/>
    <property type="match status" value="1"/>
</dbReference>
<organism evidence="4">
    <name type="scientific">termite gut metagenome</name>
    <dbReference type="NCBI Taxonomy" id="433724"/>
    <lineage>
        <taxon>unclassified sequences</taxon>
        <taxon>metagenomes</taxon>
        <taxon>organismal metagenomes</taxon>
    </lineage>
</organism>
<dbReference type="CDD" id="cd06170">
    <property type="entry name" value="LuxR_C_like"/>
    <property type="match status" value="1"/>
</dbReference>